<accession>A0A3M6QM96</accession>
<comment type="caution">
    <text evidence="1">The sequence shown here is derived from an EMBL/GenBank/DDBJ whole genome shotgun (WGS) entry which is preliminary data.</text>
</comment>
<dbReference type="Proteomes" id="UP000281171">
    <property type="component" value="Unassembled WGS sequence"/>
</dbReference>
<reference evidence="1 2" key="1">
    <citation type="submission" date="2018-10" db="EMBL/GenBank/DDBJ databases">
        <title>Comamonadaceae CDC group NO-1 genome sequencing and assembly.</title>
        <authorList>
            <person name="Bernier A.-M."/>
            <person name="Bernard K."/>
        </authorList>
    </citation>
    <scope>NUCLEOTIDE SEQUENCE [LARGE SCALE GENOMIC DNA]</scope>
    <source>
        <strain evidence="1 2">NML180581</strain>
    </source>
</reference>
<dbReference type="Pfam" id="PF11985">
    <property type="entry name" value="Phage_Mu_Gp27"/>
    <property type="match status" value="1"/>
</dbReference>
<dbReference type="InterPro" id="IPR021874">
    <property type="entry name" value="Phage_Mu_Gp27"/>
</dbReference>
<evidence type="ECO:0000313" key="2">
    <source>
        <dbReference type="Proteomes" id="UP000281171"/>
    </source>
</evidence>
<protein>
    <submittedName>
        <fullName evidence="1">DUF3486 family protein</fullName>
    </submittedName>
</protein>
<gene>
    <name evidence="1" type="ORF">EBQ24_12395</name>
</gene>
<sequence length="76" mass="8426">MLDLRIWRQKAKFEDLMAKAREHEQMASVLVAELGEKPDEKAGALLVQSITTLATHAALAAQGEDPDIETVRKLAR</sequence>
<evidence type="ECO:0000313" key="1">
    <source>
        <dbReference type="EMBL" id="RMX03649.1"/>
    </source>
</evidence>
<name>A0A3M6QM96_9BURK</name>
<dbReference type="EMBL" id="RDQK01000049">
    <property type="protein sequence ID" value="RMX03649.1"/>
    <property type="molecule type" value="Genomic_DNA"/>
</dbReference>
<organism evidence="1 2">
    <name type="scientific">Allofranklinella schreckenbergeri</name>
    <dbReference type="NCBI Taxonomy" id="1076744"/>
    <lineage>
        <taxon>Bacteria</taxon>
        <taxon>Pseudomonadati</taxon>
        <taxon>Pseudomonadota</taxon>
        <taxon>Betaproteobacteria</taxon>
        <taxon>Burkholderiales</taxon>
        <taxon>Comamonadaceae</taxon>
        <taxon>Allofranklinella</taxon>
    </lineage>
</organism>
<dbReference type="AlphaFoldDB" id="A0A3M6QM96"/>
<proteinExistence type="predicted"/>
<feature type="non-terminal residue" evidence="1">
    <location>
        <position position="76"/>
    </location>
</feature>